<name>A0A8C6CZ79_MOSMO</name>
<reference evidence="1" key="1">
    <citation type="submission" date="2025-05" db="UniProtKB">
        <authorList>
            <consortium name="Ensembl"/>
        </authorList>
    </citation>
    <scope>IDENTIFICATION</scope>
</reference>
<dbReference type="AlphaFoldDB" id="A0A8C6CZ79"/>
<dbReference type="Ensembl" id="ENSMMST00000007998.1">
    <property type="protein sequence ID" value="ENSMMSP00000007216.1"/>
    <property type="gene ID" value="ENSMMSG00000005611.1"/>
</dbReference>
<sequence length="80" mass="9773">MFIAALFIIARTWKQPRCPSADEWIRKLWYIYTMEYYSAIKKNTFESVLMRWMKLEPIIQSEVSHKEKHQYSILTHIYGI</sequence>
<evidence type="ECO:0000313" key="2">
    <source>
        <dbReference type="Proteomes" id="UP000694544"/>
    </source>
</evidence>
<dbReference type="Ensembl" id="ENSMMST00000023887.1">
    <property type="protein sequence ID" value="ENSMMSP00000021616.1"/>
    <property type="gene ID" value="ENSMMSG00000016263.1"/>
</dbReference>
<evidence type="ECO:0008006" key="3">
    <source>
        <dbReference type="Google" id="ProtNLM"/>
    </source>
</evidence>
<protein>
    <recommendedName>
        <fullName evidence="3">DUF1725 domain-containing protein</fullName>
    </recommendedName>
</protein>
<keyword evidence="2" id="KW-1185">Reference proteome</keyword>
<dbReference type="GeneTree" id="ENSGT01150000286946"/>
<proteinExistence type="predicted"/>
<organism evidence="1 2">
    <name type="scientific">Moschus moschiferus</name>
    <name type="common">Siberian musk deer</name>
    <name type="synonym">Moschus sibiricus</name>
    <dbReference type="NCBI Taxonomy" id="68415"/>
    <lineage>
        <taxon>Eukaryota</taxon>
        <taxon>Metazoa</taxon>
        <taxon>Chordata</taxon>
        <taxon>Craniata</taxon>
        <taxon>Vertebrata</taxon>
        <taxon>Euteleostomi</taxon>
        <taxon>Mammalia</taxon>
        <taxon>Eutheria</taxon>
        <taxon>Laurasiatheria</taxon>
        <taxon>Artiodactyla</taxon>
        <taxon>Ruminantia</taxon>
        <taxon>Pecora</taxon>
        <taxon>Moschidae</taxon>
        <taxon>Moschus</taxon>
    </lineage>
</organism>
<dbReference type="Proteomes" id="UP000694544">
    <property type="component" value="Unplaced"/>
</dbReference>
<evidence type="ECO:0000313" key="1">
    <source>
        <dbReference type="Ensembl" id="ENSMMSP00000007216.1"/>
    </source>
</evidence>
<accession>A0A8C6CZ79</accession>